<dbReference type="OrthoDB" id="4794456at2"/>
<name>A0A291GXF0_9MICO</name>
<dbReference type="EMBL" id="CP023564">
    <property type="protein sequence ID" value="ATG54816.1"/>
    <property type="molecule type" value="Genomic_DNA"/>
</dbReference>
<protein>
    <submittedName>
        <fullName evidence="2">Uncharacterized protein</fullName>
    </submittedName>
</protein>
<evidence type="ECO:0000313" key="2">
    <source>
        <dbReference type="EMBL" id="ATG54816.1"/>
    </source>
</evidence>
<feature type="region of interest" description="Disordered" evidence="1">
    <location>
        <begin position="1"/>
        <end position="27"/>
    </location>
</feature>
<gene>
    <name evidence="2" type="ORF">CFK41_08585</name>
</gene>
<evidence type="ECO:0000313" key="3">
    <source>
        <dbReference type="Proteomes" id="UP000217889"/>
    </source>
</evidence>
<reference evidence="2 3" key="1">
    <citation type="journal article" date="2014" name="Int. J. Syst. Evol. Microbiol.">
        <title>Brachybacterium ginsengisoli sp. nov., isolated from soil of a ginseng field.</title>
        <authorList>
            <person name="Hoang V.A."/>
            <person name="Kim Y.J."/>
            <person name="Nguyen N.L."/>
            <person name="Yang D.C."/>
        </authorList>
    </citation>
    <scope>NUCLEOTIDE SEQUENCE [LARGE SCALE GENOMIC DNA]</scope>
    <source>
        <strain evidence="2 3">DCY80</strain>
    </source>
</reference>
<sequence length="147" mass="15194">MELARGEQQASVAPLLAGTGSGDERTVDVDRSVVDPRDPDDVTLALRRCTALAARARVDLLSPSRPGAASELAALLAGMQEWEVDAVTVPDPIMTVLAAAALQDLAERLRAADQTLPAGSAALATSADAVLEVLRALMAEGRVNVLA</sequence>
<organism evidence="2 3">
    <name type="scientific">Brachybacterium ginsengisoli</name>
    <dbReference type="NCBI Taxonomy" id="1331682"/>
    <lineage>
        <taxon>Bacteria</taxon>
        <taxon>Bacillati</taxon>
        <taxon>Actinomycetota</taxon>
        <taxon>Actinomycetes</taxon>
        <taxon>Micrococcales</taxon>
        <taxon>Dermabacteraceae</taxon>
        <taxon>Brachybacterium</taxon>
    </lineage>
</organism>
<dbReference type="AlphaFoldDB" id="A0A291GXF0"/>
<dbReference type="Proteomes" id="UP000217889">
    <property type="component" value="Chromosome"/>
</dbReference>
<evidence type="ECO:0000256" key="1">
    <source>
        <dbReference type="SAM" id="MobiDB-lite"/>
    </source>
</evidence>
<accession>A0A291GXF0</accession>
<proteinExistence type="predicted"/>
<dbReference type="KEGG" id="bgg:CFK41_08585"/>
<keyword evidence="3" id="KW-1185">Reference proteome</keyword>
<dbReference type="RefSeq" id="WP_096799281.1">
    <property type="nucleotide sequence ID" value="NZ_CP023564.1"/>
</dbReference>